<evidence type="ECO:0008006" key="5">
    <source>
        <dbReference type="Google" id="ProtNLM"/>
    </source>
</evidence>
<dbReference type="RefSeq" id="WP_173569666.1">
    <property type="nucleotide sequence ID" value="NZ_WOSY01000005.1"/>
</dbReference>
<keyword evidence="2" id="KW-0472">Membrane</keyword>
<dbReference type="Proteomes" id="UP000631653">
    <property type="component" value="Unassembled WGS sequence"/>
</dbReference>
<accession>A0ABX0JZB8</accession>
<proteinExistence type="predicted"/>
<feature type="region of interest" description="Disordered" evidence="1">
    <location>
        <begin position="22"/>
        <end position="51"/>
    </location>
</feature>
<protein>
    <recommendedName>
        <fullName evidence="5">AsmA-like C-terminal domain-containing protein</fullName>
    </recommendedName>
</protein>
<feature type="transmembrane region" description="Helical" evidence="2">
    <location>
        <begin position="59"/>
        <end position="84"/>
    </location>
</feature>
<organism evidence="3 4">
    <name type="scientific">Acetobacter conturbans</name>
    <dbReference type="NCBI Taxonomy" id="1737472"/>
    <lineage>
        <taxon>Bacteria</taxon>
        <taxon>Pseudomonadati</taxon>
        <taxon>Pseudomonadota</taxon>
        <taxon>Alphaproteobacteria</taxon>
        <taxon>Acetobacterales</taxon>
        <taxon>Acetobacteraceae</taxon>
        <taxon>Acetobacter</taxon>
    </lineage>
</organism>
<dbReference type="EMBL" id="WOSY01000005">
    <property type="protein sequence ID" value="NHN88380.1"/>
    <property type="molecule type" value="Genomic_DNA"/>
</dbReference>
<evidence type="ECO:0000256" key="2">
    <source>
        <dbReference type="SAM" id="Phobius"/>
    </source>
</evidence>
<sequence>MGKKRCGATWALRNDRADRVAVMDGSGQDAARPTTGETGTGDGGHGPRKPVGGRRFVKMAALAATALVGVPLVAGGGLLLAMMVGPVNVSPLLRFALPVTIVGGAKGQPPRGRLDVGQAFLRWTGLRDGLGSPVLLELHDVTILDSNGKVADRIASGAIALDAFPLLRGRIAVTDLQVKDATVALRRDAQGDVDLDLPGEPSGRNSGFPDIDVRRLRRLTLAQTHVTLTDDGDHRVWTVDPLNADLQPVTVKHRHGLTGSLTVGAKGESAAGSFGAHLAAHGALGPDGLLRWHVGLDPVTPAALSSLVPALAAIRTPVGLVADVTLNATGRAWYMTPQDALMKVSAGTGEIDAAGSTLYPAEAGTTLHMTFGTQTRTGWPAHLDVQDLGVQLRRPPAALLVSAPSAPSGVKAIAGKKETGTEAAMPPRLTGSGAFDWASVQKPAIMTGSVSLAFTELPFTEFGQYWPAKAAKGARKWITRNITDGTAKNGQVTLKIGPDKTGTAPDIVGISGGIDAEGVELHWLRPIAPIHGLDAHLDFTSLSTFNITFEHGWQPTTRVIRSGKIRSSGRLMVQPGGMVITDLDKKDQMGTVTVGLAGDLRDHIALLAEPRLHVLSRHPLPFTQPQGYSTVHFTLSLPLISKVTTDDMVLDGHAHVTRVHLGNVAMGRSVDGGTVDMDVTMHGMKLTGKGLFSHIPADVQGDILFDKAEKGQVLEHVVTNLHLTPENVVAAGVPVGPYVAGRSELKVDYSAISDANDQLVLDLDLAKTTVHIPLWSKAEGNPATVHADLRLNGGKIVSATGIRAAGPDLNVNGEARFPAGQPPQLVIPAFRIGRSTGAATLVIPQNTAKPISVQMRAQTLDISPLVEGSSSQPDPKTATTLHVPQAASGRVKGPPSRPWLIDLTADQLYYKPDRALGGVQAFIDHNGVRVDRMRLSMTSPTAAKAEIEPIAGGRRVTIDVPDFGALLSRLAVTDMLVGGHARFEGHFDDTKETAPFSGDLKLSPFVIQHAPGAVIVARSLSIYGWLNAKDPTSFGVTRFEMPVTFADGVMHIHDGRAGNAALGATLEGPVNLDSGTLALSGTVVPVFAINEIPGRIPGLGKLFSPEKGGGLLAVKFRLDGKIDAPDFSISPLTIFLPGVLRNMF</sequence>
<evidence type="ECO:0000313" key="4">
    <source>
        <dbReference type="Proteomes" id="UP000631653"/>
    </source>
</evidence>
<keyword evidence="4" id="KW-1185">Reference proteome</keyword>
<evidence type="ECO:0000313" key="3">
    <source>
        <dbReference type="EMBL" id="NHN88380.1"/>
    </source>
</evidence>
<keyword evidence="2" id="KW-0812">Transmembrane</keyword>
<gene>
    <name evidence="3" type="ORF">GOB81_07020</name>
</gene>
<comment type="caution">
    <text evidence="3">The sequence shown here is derived from an EMBL/GenBank/DDBJ whole genome shotgun (WGS) entry which is preliminary data.</text>
</comment>
<reference evidence="3 4" key="1">
    <citation type="journal article" date="2020" name="Int. J. Syst. Evol. Microbiol.">
        <title>Novel acetic acid bacteria from cider fermentations: Acetobacter conturbans sp. nov. and Acetobacter fallax sp. nov.</title>
        <authorList>
            <person name="Sombolestani A.S."/>
            <person name="Cleenwerck I."/>
            <person name="Cnockaert M."/>
            <person name="Borremans W."/>
            <person name="Wieme A.D."/>
            <person name="De Vuyst L."/>
            <person name="Vandamme P."/>
        </authorList>
    </citation>
    <scope>NUCLEOTIDE SEQUENCE [LARGE SCALE GENOMIC DNA]</scope>
    <source>
        <strain evidence="3 4">LMG 1627</strain>
    </source>
</reference>
<evidence type="ECO:0000256" key="1">
    <source>
        <dbReference type="SAM" id="MobiDB-lite"/>
    </source>
</evidence>
<name>A0ABX0JZB8_9PROT</name>
<keyword evidence="2" id="KW-1133">Transmembrane helix</keyword>